<comment type="caution">
    <text evidence="6">The sequence shown here is derived from an EMBL/GenBank/DDBJ whole genome shotgun (WGS) entry which is preliminary data.</text>
</comment>
<dbReference type="PANTHER" id="PTHR30290">
    <property type="entry name" value="PERIPLASMIC BINDING COMPONENT OF ABC TRANSPORTER"/>
    <property type="match status" value="1"/>
</dbReference>
<keyword evidence="4" id="KW-0472">Membrane</keyword>
<keyword evidence="4" id="KW-1133">Transmembrane helix</keyword>
<evidence type="ECO:0000313" key="6">
    <source>
        <dbReference type="EMBL" id="KKN25576.1"/>
    </source>
</evidence>
<evidence type="ECO:0000256" key="4">
    <source>
        <dbReference type="SAM" id="Phobius"/>
    </source>
</evidence>
<evidence type="ECO:0000259" key="5">
    <source>
        <dbReference type="Pfam" id="PF00496"/>
    </source>
</evidence>
<evidence type="ECO:0000256" key="3">
    <source>
        <dbReference type="ARBA" id="ARBA00022729"/>
    </source>
</evidence>
<dbReference type="NCBIfam" id="NF047446">
    <property type="entry name" value="barrel_OmpL47"/>
    <property type="match status" value="1"/>
</dbReference>
<dbReference type="SUPFAM" id="SSF53850">
    <property type="entry name" value="Periplasmic binding protein-like II"/>
    <property type="match status" value="1"/>
</dbReference>
<accession>A0A0F9RKR3</accession>
<gene>
    <name evidence="6" type="ORF">LCGC14_0883340</name>
</gene>
<dbReference type="AlphaFoldDB" id="A0A0F9RKR3"/>
<dbReference type="Gene3D" id="3.40.190.10">
    <property type="entry name" value="Periplasmic binding protein-like II"/>
    <property type="match status" value="1"/>
</dbReference>
<proteinExistence type="inferred from homology"/>
<dbReference type="GO" id="GO:0015833">
    <property type="term" value="P:peptide transport"/>
    <property type="evidence" value="ECO:0007669"/>
    <property type="project" value="TreeGrafter"/>
</dbReference>
<dbReference type="InterPro" id="IPR000914">
    <property type="entry name" value="SBP_5_dom"/>
</dbReference>
<dbReference type="Gene3D" id="3.90.76.10">
    <property type="entry name" value="Dipeptide-binding Protein, Domain 1"/>
    <property type="match status" value="1"/>
</dbReference>
<keyword evidence="4" id="KW-0812">Transmembrane</keyword>
<protein>
    <recommendedName>
        <fullName evidence="5">Solute-binding protein family 5 domain-containing protein</fullName>
    </recommendedName>
</protein>
<keyword evidence="3" id="KW-0732">Signal</keyword>
<dbReference type="InterPro" id="IPR058094">
    <property type="entry name" value="Ig-like_OmpL47-like"/>
</dbReference>
<feature type="transmembrane region" description="Helical" evidence="4">
    <location>
        <begin position="776"/>
        <end position="796"/>
    </location>
</feature>
<reference evidence="6" key="1">
    <citation type="journal article" date="2015" name="Nature">
        <title>Complex archaea that bridge the gap between prokaryotes and eukaryotes.</title>
        <authorList>
            <person name="Spang A."/>
            <person name="Saw J.H."/>
            <person name="Jorgensen S.L."/>
            <person name="Zaremba-Niedzwiedzka K."/>
            <person name="Martijn J."/>
            <person name="Lind A.E."/>
            <person name="van Eijk R."/>
            <person name="Schleper C."/>
            <person name="Guy L."/>
            <person name="Ettema T.J."/>
        </authorList>
    </citation>
    <scope>NUCLEOTIDE SEQUENCE</scope>
</reference>
<dbReference type="GO" id="GO:1904680">
    <property type="term" value="F:peptide transmembrane transporter activity"/>
    <property type="evidence" value="ECO:0007669"/>
    <property type="project" value="TreeGrafter"/>
</dbReference>
<dbReference type="InterPro" id="IPR039424">
    <property type="entry name" value="SBP_5"/>
</dbReference>
<keyword evidence="2" id="KW-0813">Transport</keyword>
<dbReference type="Pfam" id="PF00496">
    <property type="entry name" value="SBP_bac_5"/>
    <property type="match status" value="1"/>
</dbReference>
<comment type="similarity">
    <text evidence="1">Belongs to the bacterial solute-binding protein 5 family.</text>
</comment>
<dbReference type="PANTHER" id="PTHR30290:SF9">
    <property type="entry name" value="OLIGOPEPTIDE-BINDING PROTEIN APPA"/>
    <property type="match status" value="1"/>
</dbReference>
<dbReference type="EMBL" id="LAZR01002791">
    <property type="protein sequence ID" value="KKN25576.1"/>
    <property type="molecule type" value="Genomic_DNA"/>
</dbReference>
<sequence>MKKKYVTFLILAIALGASGVGNFSLANQLGIVELVPPTQAQDLVYGTNRNIVDLDPHYAYDSASIAVIDQVVERLYWFNISDPACPPVPALATDYPTISPNGLEYTIPLRQGVKFHDGTDFNASVVKWNFDRLAYFMNFSSNAYLPAPFNVELPIAVLPTQLGGPVYSRANGQPFINRTEVVDTNTVKFVLNEPKTAFVSILAFSGSGIMSPASTPPLDYYDLTDTLVGTGPFIYKSFITDYEITFDPNPEYWQGPTKLDSLTFVIFPSLFTLNMAFLAGDIDILTAIDSTVIDLMDADPDIDLNLAGNTFNTAWITFNYEKIPLAMRKAISYALNYSYIIDVVYDGRALDWPTYIPMGIAYANYSLNAPTFDVEAARDFLLNDGTYGPIANGMGLRFNTNNASNNALWTSVANGANGGPIQYYNYTWNIGNTPRQDTGNRLSFDLENLGIELEVFGVAWSDLLDAMVLYRDDLDLYMMGWGPDYIDPENYISALWSNISAINGGNYYEPDVQALMDAGLTETDTVVRQQIYDDIQRLMVERDYPGMPLLTGINYDAWKNEVVGFSSNPLGNVWFYPVYIAGILPTIFIDSPTTNQFFGSIAPDYNVEIYAQNLDTFWYTMDEGATNYTFTATIGTFNQTAWNTLDSGTVIIGFYANNTNGDIQYATVSVIKDIDAPTSDLLFIPHSGINVVIKSTTFILSADDSLGSGVSVIKYKINDSAWINYSGQFDLSSYEYGDYLISHQAIDVVGNIEVVKTVLVTLVEIPSEIPSEEPSIPGYNIILLIGIICFVSMIFYKKRHNIIYK</sequence>
<dbReference type="Gene3D" id="3.10.105.10">
    <property type="entry name" value="Dipeptide-binding Protein, Domain 3"/>
    <property type="match status" value="1"/>
</dbReference>
<name>A0A0F9RKR3_9ZZZZ</name>
<feature type="domain" description="Solute-binding protein family 5" evidence="5">
    <location>
        <begin position="87"/>
        <end position="498"/>
    </location>
</feature>
<evidence type="ECO:0000256" key="1">
    <source>
        <dbReference type="ARBA" id="ARBA00005695"/>
    </source>
</evidence>
<evidence type="ECO:0000256" key="2">
    <source>
        <dbReference type="ARBA" id="ARBA00022448"/>
    </source>
</evidence>
<organism evidence="6">
    <name type="scientific">marine sediment metagenome</name>
    <dbReference type="NCBI Taxonomy" id="412755"/>
    <lineage>
        <taxon>unclassified sequences</taxon>
        <taxon>metagenomes</taxon>
        <taxon>ecological metagenomes</taxon>
    </lineage>
</organism>